<protein>
    <submittedName>
        <fullName evidence="1">Uncharacterized protein</fullName>
    </submittedName>
</protein>
<reference evidence="2" key="1">
    <citation type="journal article" date="2019" name="Sci. Rep.">
        <title>Genomic Polymorphism Associated with the Emergence of Virulent Isolates of Mycobacterium bovis in the Nile Delta.</title>
        <authorList>
            <person name="Abdelaal H.F.M."/>
            <person name="Spalink D."/>
            <person name="Amer A."/>
            <person name="Steinberg H."/>
            <person name="Hashish E.A."/>
            <person name="Nasr E.A."/>
            <person name="Talaat A.M."/>
        </authorList>
    </citation>
    <scope>NUCLEOTIDE SEQUENCE [LARGE SCALE GENOMIC DNA]</scope>
    <source>
        <strain evidence="2">MBE9</strain>
    </source>
</reference>
<sequence length="75" mass="8674">MSQSAICTYRRRRRVNLPNQRPLDVQNAPAAQFTMWFDATTTTSWVTMPGRWRISQIAVCRKLFNTVDSSSRPTP</sequence>
<proteinExistence type="predicted"/>
<gene>
    <name evidence="1" type="ORF">DKM16_17885</name>
</gene>
<accession>A0AB74LHF6</accession>
<evidence type="ECO:0000313" key="1">
    <source>
        <dbReference type="EMBL" id="TXA00434.1"/>
    </source>
</evidence>
<comment type="caution">
    <text evidence="1">The sequence shown here is derived from an EMBL/GenBank/DDBJ whole genome shotgun (WGS) entry which is preliminary data.</text>
</comment>
<evidence type="ECO:0000313" key="2">
    <source>
        <dbReference type="Proteomes" id="UP000460362"/>
    </source>
</evidence>
<organism evidence="1 2">
    <name type="scientific">Mycobacterium bovis</name>
    <dbReference type="NCBI Taxonomy" id="1765"/>
    <lineage>
        <taxon>Bacteria</taxon>
        <taxon>Bacillati</taxon>
        <taxon>Actinomycetota</taxon>
        <taxon>Actinomycetes</taxon>
        <taxon>Mycobacteriales</taxon>
        <taxon>Mycobacteriaceae</taxon>
        <taxon>Mycobacterium</taxon>
        <taxon>Mycobacterium tuberculosis complex</taxon>
    </lineage>
</organism>
<dbReference type="AlphaFoldDB" id="A0AB74LHF6"/>
<name>A0AB74LHF6_MYCBI</name>
<dbReference type="Proteomes" id="UP000460362">
    <property type="component" value="Unassembled WGS sequence"/>
</dbReference>
<dbReference type="EMBL" id="QFYW01000002">
    <property type="protein sequence ID" value="TXA00434.1"/>
    <property type="molecule type" value="Genomic_DNA"/>
</dbReference>